<dbReference type="SUPFAM" id="SSF52402">
    <property type="entry name" value="Adenine nucleotide alpha hydrolases-like"/>
    <property type="match status" value="2"/>
</dbReference>
<organism evidence="3 4">
    <name type="scientific">Mycobacterium cookii</name>
    <dbReference type="NCBI Taxonomy" id="1775"/>
    <lineage>
        <taxon>Bacteria</taxon>
        <taxon>Bacillati</taxon>
        <taxon>Actinomycetota</taxon>
        <taxon>Actinomycetes</taxon>
        <taxon>Mycobacteriales</taxon>
        <taxon>Mycobacteriaceae</taxon>
        <taxon>Mycobacterium</taxon>
    </lineage>
</organism>
<dbReference type="PANTHER" id="PTHR46268">
    <property type="entry name" value="STRESS RESPONSE PROTEIN NHAX"/>
    <property type="match status" value="1"/>
</dbReference>
<dbReference type="PRINTS" id="PR01438">
    <property type="entry name" value="UNVRSLSTRESS"/>
</dbReference>
<name>A0A7I7KSH2_9MYCO</name>
<dbReference type="KEGG" id="mcoo:MCOO_10650"/>
<dbReference type="PANTHER" id="PTHR46268:SF6">
    <property type="entry name" value="UNIVERSAL STRESS PROTEIN UP12"/>
    <property type="match status" value="1"/>
</dbReference>
<dbReference type="Gene3D" id="3.40.50.620">
    <property type="entry name" value="HUPs"/>
    <property type="match status" value="2"/>
</dbReference>
<evidence type="ECO:0000259" key="2">
    <source>
        <dbReference type="Pfam" id="PF00582"/>
    </source>
</evidence>
<protein>
    <submittedName>
        <fullName evidence="3">Universal stress protein</fullName>
    </submittedName>
</protein>
<dbReference type="InterPro" id="IPR006015">
    <property type="entry name" value="Universal_stress_UspA"/>
</dbReference>
<evidence type="ECO:0000313" key="3">
    <source>
        <dbReference type="EMBL" id="BBX45050.1"/>
    </source>
</evidence>
<dbReference type="AlphaFoldDB" id="A0A7I7KSH2"/>
<proteinExistence type="inferred from homology"/>
<feature type="domain" description="UspA" evidence="2">
    <location>
        <begin position="8"/>
        <end position="135"/>
    </location>
</feature>
<sequence>MNNALPPRPVVVAVDGSDAAIGAAEWAAKEAVHHAVALRLVHVIHESADLDGPERQYSESALHAACSAVKATGLPVEVDTEVLHGDVGAALIGESESATLVCVGSAGIGRVAAAVLGSTAATLAERARCPVAIIRRSHGRPLPEAGFIVVILDGDPGDENAMRWGMEEARVRRAPVLALGVWSWPHFDIDNERVYRRLNHWLHRYPDVKVEVATTRLSAQRYLQTFIGAIQLVVIGHGGADRVLQLVGPHKVPIRAHADCSVLVAHGAEQTDDNERGCPPAPERSVL</sequence>
<keyword evidence="4" id="KW-1185">Reference proteome</keyword>
<dbReference type="InterPro" id="IPR006016">
    <property type="entry name" value="UspA"/>
</dbReference>
<dbReference type="InterPro" id="IPR014729">
    <property type="entry name" value="Rossmann-like_a/b/a_fold"/>
</dbReference>
<evidence type="ECO:0000256" key="1">
    <source>
        <dbReference type="ARBA" id="ARBA00008791"/>
    </source>
</evidence>
<accession>A0A7I7KSH2</accession>
<dbReference type="Proteomes" id="UP000465866">
    <property type="component" value="Chromosome"/>
</dbReference>
<dbReference type="Pfam" id="PF00582">
    <property type="entry name" value="Usp"/>
    <property type="match status" value="1"/>
</dbReference>
<gene>
    <name evidence="3" type="ORF">MCOO_10650</name>
</gene>
<reference evidence="3 4" key="1">
    <citation type="journal article" date="2019" name="Emerg. Microbes Infect.">
        <title>Comprehensive subspecies identification of 175 nontuberculous mycobacteria species based on 7547 genomic profiles.</title>
        <authorList>
            <person name="Matsumoto Y."/>
            <person name="Kinjo T."/>
            <person name="Motooka D."/>
            <person name="Nabeya D."/>
            <person name="Jung N."/>
            <person name="Uechi K."/>
            <person name="Horii T."/>
            <person name="Iida T."/>
            <person name="Fujita J."/>
            <person name="Nakamura S."/>
        </authorList>
    </citation>
    <scope>NUCLEOTIDE SEQUENCE [LARGE SCALE GENOMIC DNA]</scope>
    <source>
        <strain evidence="3 4">JCM 12404</strain>
    </source>
</reference>
<dbReference type="EMBL" id="AP022569">
    <property type="protein sequence ID" value="BBX45050.1"/>
    <property type="molecule type" value="Genomic_DNA"/>
</dbReference>
<comment type="similarity">
    <text evidence="1">Belongs to the universal stress protein A family.</text>
</comment>
<evidence type="ECO:0000313" key="4">
    <source>
        <dbReference type="Proteomes" id="UP000465866"/>
    </source>
</evidence>
<dbReference type="RefSeq" id="WP_163775408.1">
    <property type="nucleotide sequence ID" value="NZ_AP022569.1"/>
</dbReference>